<organism evidence="3 4">
    <name type="scientific">Sarocladium strictum</name>
    <name type="common">Black bundle disease fungus</name>
    <name type="synonym">Acremonium strictum</name>
    <dbReference type="NCBI Taxonomy" id="5046"/>
    <lineage>
        <taxon>Eukaryota</taxon>
        <taxon>Fungi</taxon>
        <taxon>Dikarya</taxon>
        <taxon>Ascomycota</taxon>
        <taxon>Pezizomycotina</taxon>
        <taxon>Sordariomycetes</taxon>
        <taxon>Hypocreomycetidae</taxon>
        <taxon>Hypocreales</taxon>
        <taxon>Sarocladiaceae</taxon>
        <taxon>Sarocladium</taxon>
    </lineage>
</organism>
<feature type="transmembrane region" description="Helical" evidence="2">
    <location>
        <begin position="252"/>
        <end position="271"/>
    </location>
</feature>
<name>A0AA39GF28_SARSR</name>
<feature type="transmembrane region" description="Helical" evidence="2">
    <location>
        <begin position="291"/>
        <end position="312"/>
    </location>
</feature>
<keyword evidence="2" id="KW-0472">Membrane</keyword>
<keyword evidence="2" id="KW-1133">Transmembrane helix</keyword>
<dbReference type="Proteomes" id="UP001175261">
    <property type="component" value="Unassembled WGS sequence"/>
</dbReference>
<feature type="compositionally biased region" description="Polar residues" evidence="1">
    <location>
        <begin position="380"/>
        <end position="390"/>
    </location>
</feature>
<feature type="compositionally biased region" description="Basic and acidic residues" evidence="1">
    <location>
        <begin position="560"/>
        <end position="569"/>
    </location>
</feature>
<feature type="transmembrane region" description="Helical" evidence="2">
    <location>
        <begin position="20"/>
        <end position="39"/>
    </location>
</feature>
<feature type="region of interest" description="Disordered" evidence="1">
    <location>
        <begin position="352"/>
        <end position="397"/>
    </location>
</feature>
<gene>
    <name evidence="3" type="ORF">NLU13_7145</name>
</gene>
<feature type="compositionally biased region" description="Low complexity" evidence="1">
    <location>
        <begin position="468"/>
        <end position="478"/>
    </location>
</feature>
<feature type="region of interest" description="Disordered" evidence="1">
    <location>
        <begin position="217"/>
        <end position="239"/>
    </location>
</feature>
<keyword evidence="2" id="KW-0812">Transmembrane</keyword>
<feature type="transmembrane region" description="Helical" evidence="2">
    <location>
        <begin position="180"/>
        <end position="203"/>
    </location>
</feature>
<evidence type="ECO:0000313" key="4">
    <source>
        <dbReference type="Proteomes" id="UP001175261"/>
    </source>
</evidence>
<feature type="transmembrane region" description="Helical" evidence="2">
    <location>
        <begin position="83"/>
        <end position="101"/>
    </location>
</feature>
<evidence type="ECO:0008006" key="5">
    <source>
        <dbReference type="Google" id="ProtNLM"/>
    </source>
</evidence>
<dbReference type="AlphaFoldDB" id="A0AA39GF28"/>
<reference evidence="3" key="1">
    <citation type="submission" date="2022-10" db="EMBL/GenBank/DDBJ databases">
        <title>Determination and structural analysis of whole genome sequence of Sarocladium strictum F4-1.</title>
        <authorList>
            <person name="Hu L."/>
            <person name="Jiang Y."/>
        </authorList>
    </citation>
    <scope>NUCLEOTIDE SEQUENCE</scope>
    <source>
        <strain evidence="3">F4-1</strain>
    </source>
</reference>
<proteinExistence type="predicted"/>
<feature type="compositionally biased region" description="Basic and acidic residues" evidence="1">
    <location>
        <begin position="422"/>
        <end position="431"/>
    </location>
</feature>
<feature type="region of interest" description="Disordered" evidence="1">
    <location>
        <begin position="549"/>
        <end position="569"/>
    </location>
</feature>
<evidence type="ECO:0000256" key="2">
    <source>
        <dbReference type="SAM" id="Phobius"/>
    </source>
</evidence>
<feature type="compositionally biased region" description="Basic and acidic residues" evidence="1">
    <location>
        <begin position="479"/>
        <end position="494"/>
    </location>
</feature>
<accession>A0AA39GF28</accession>
<evidence type="ECO:0000256" key="1">
    <source>
        <dbReference type="SAM" id="MobiDB-lite"/>
    </source>
</evidence>
<feature type="region of interest" description="Disordered" evidence="1">
    <location>
        <begin position="422"/>
        <end position="524"/>
    </location>
</feature>
<protein>
    <recommendedName>
        <fullName evidence="5">Transmembrane protein</fullName>
    </recommendedName>
</protein>
<feature type="transmembrane region" description="Helical" evidence="2">
    <location>
        <begin position="51"/>
        <end position="71"/>
    </location>
</feature>
<feature type="transmembrane region" description="Helical" evidence="2">
    <location>
        <begin position="113"/>
        <end position="130"/>
    </location>
</feature>
<sequence>MDADLNQEPLQAVCAWPLSGQYGTGSRVLFYVLVTACIVARKYEWLRDACLAAVLLLPAVAALHGIIIAAVHQDGAVDMDIYGAFQLCAIGILAAPVTVRLSQTYFDKPGRNAIFLWTGIIVAGLMSLSIESYRAVPKPCGDRESFEYGKVWRCGLNCSLIESPIRTGSVDNIYVTPEPVILTFGTATLLNAALCVHAILWLLSMLDKILEESSSKYRKRTRPSSGDHDPIEGTNGATRSGMERINDMVKRCLNVAAVPVFMAAGLAILIVGERNFFSKQMSYQTEPISSVGQWAPIAAASLAVIGSLYLVLAKDMDRLAKEADTEQCECAHCHVLHPLATLLSPSASLDANNRYHEHRPRPPESAQNPTNGLEHVDTSVDLSRTTSRPVTSDAGRRRTVAQAFMKASKVLGMAAREWTDDSDFQRGRAQDWPEIPGEPNRNRDLSRIRIQYNKPRDENGNVTPAGPSRSRASSSVDSFRPRTGHDTPPRDTADRSSISALGPTLKVTTSQLRKSASAVPGTDEAHVEFREFTRSPAHVEQLLEVPRSALLTTRTGHGGRGHDPDQVAL</sequence>
<evidence type="ECO:0000313" key="3">
    <source>
        <dbReference type="EMBL" id="KAK0385971.1"/>
    </source>
</evidence>
<dbReference type="EMBL" id="JAPDFR010000006">
    <property type="protein sequence ID" value="KAK0385971.1"/>
    <property type="molecule type" value="Genomic_DNA"/>
</dbReference>
<keyword evidence="4" id="KW-1185">Reference proteome</keyword>
<comment type="caution">
    <text evidence="3">The sequence shown here is derived from an EMBL/GenBank/DDBJ whole genome shotgun (WGS) entry which is preliminary data.</text>
</comment>